<gene>
    <name evidence="1" type="ORF">BV22DRAFT_1036995</name>
</gene>
<evidence type="ECO:0000313" key="1">
    <source>
        <dbReference type="EMBL" id="KAH7922872.1"/>
    </source>
</evidence>
<organism evidence="1 2">
    <name type="scientific">Leucogyrophana mollusca</name>
    <dbReference type="NCBI Taxonomy" id="85980"/>
    <lineage>
        <taxon>Eukaryota</taxon>
        <taxon>Fungi</taxon>
        <taxon>Dikarya</taxon>
        <taxon>Basidiomycota</taxon>
        <taxon>Agaricomycotina</taxon>
        <taxon>Agaricomycetes</taxon>
        <taxon>Agaricomycetidae</taxon>
        <taxon>Boletales</taxon>
        <taxon>Boletales incertae sedis</taxon>
        <taxon>Leucogyrophana</taxon>
    </lineage>
</organism>
<sequence length="350" mass="38945">MFNETDDALGLLGRVADAFDRPTTREHYKGVRVDSIRTHHPQTSYSSCGSQVQHARFTRCDSSFDVSYIYDDNDIEGLGGPSAQLRSCSSSETVTTLSRIPDIEDPSKCSEHTIVSDDLMKMLLDSSPLDRLNHLARAELKKAGWFERSDKWSTVNQGLSPSKPSLSDDPLPLLVLDSVPNIEMTPPKLQVISDSPRAFYSPDSPTRGLCSPLDPEIKFSTPNGKFIESVGIDDDPDTFDSNFPDFSTLSYDKPLPHIPRRRFGRVKNFVKRVLASSGASNAITTVRNRHSLLVRTPPPNANTSPTSWSNSGWHLPSLASPGWIFLYFCFGVLASRPTVFKFLWPSKLYS</sequence>
<name>A0ACB8BBP8_9AGAM</name>
<evidence type="ECO:0000313" key="2">
    <source>
        <dbReference type="Proteomes" id="UP000790709"/>
    </source>
</evidence>
<protein>
    <submittedName>
        <fullName evidence="1">Uncharacterized protein</fullName>
    </submittedName>
</protein>
<proteinExistence type="predicted"/>
<dbReference type="EMBL" id="MU266469">
    <property type="protein sequence ID" value="KAH7922872.1"/>
    <property type="molecule type" value="Genomic_DNA"/>
</dbReference>
<comment type="caution">
    <text evidence="1">The sequence shown here is derived from an EMBL/GenBank/DDBJ whole genome shotgun (WGS) entry which is preliminary data.</text>
</comment>
<accession>A0ACB8BBP8</accession>
<dbReference type="Proteomes" id="UP000790709">
    <property type="component" value="Unassembled WGS sequence"/>
</dbReference>
<reference evidence="1" key="1">
    <citation type="journal article" date="2021" name="New Phytol.">
        <title>Evolutionary innovations through gain and loss of genes in the ectomycorrhizal Boletales.</title>
        <authorList>
            <person name="Wu G."/>
            <person name="Miyauchi S."/>
            <person name="Morin E."/>
            <person name="Kuo A."/>
            <person name="Drula E."/>
            <person name="Varga T."/>
            <person name="Kohler A."/>
            <person name="Feng B."/>
            <person name="Cao Y."/>
            <person name="Lipzen A."/>
            <person name="Daum C."/>
            <person name="Hundley H."/>
            <person name="Pangilinan J."/>
            <person name="Johnson J."/>
            <person name="Barry K."/>
            <person name="LaButti K."/>
            <person name="Ng V."/>
            <person name="Ahrendt S."/>
            <person name="Min B."/>
            <person name="Choi I.G."/>
            <person name="Park H."/>
            <person name="Plett J.M."/>
            <person name="Magnuson J."/>
            <person name="Spatafora J.W."/>
            <person name="Nagy L.G."/>
            <person name="Henrissat B."/>
            <person name="Grigoriev I.V."/>
            <person name="Yang Z.L."/>
            <person name="Xu J."/>
            <person name="Martin F.M."/>
        </authorList>
    </citation>
    <scope>NUCLEOTIDE SEQUENCE</scope>
    <source>
        <strain evidence="1">KUC20120723A-06</strain>
    </source>
</reference>
<keyword evidence="2" id="KW-1185">Reference proteome</keyword>